<reference evidence="2" key="1">
    <citation type="submission" date="2022-01" db="EMBL/GenBank/DDBJ databases">
        <title>Genome Sequence Resource for Two Populations of Ditylenchus destructor, the Migratory Endoparasitic Phytonematode.</title>
        <authorList>
            <person name="Zhang H."/>
            <person name="Lin R."/>
            <person name="Xie B."/>
        </authorList>
    </citation>
    <scope>NUCLEOTIDE SEQUENCE</scope>
    <source>
        <strain evidence="2">BazhouSP</strain>
    </source>
</reference>
<feature type="compositionally biased region" description="Polar residues" evidence="1">
    <location>
        <begin position="76"/>
        <end position="93"/>
    </location>
</feature>
<feature type="region of interest" description="Disordered" evidence="1">
    <location>
        <begin position="76"/>
        <end position="103"/>
    </location>
</feature>
<evidence type="ECO:0000256" key="1">
    <source>
        <dbReference type="SAM" id="MobiDB-lite"/>
    </source>
</evidence>
<accession>A0AAD4QZL8</accession>
<protein>
    <submittedName>
        <fullName evidence="2">Uncharacterized protein</fullName>
    </submittedName>
</protein>
<proteinExistence type="predicted"/>
<dbReference type="EMBL" id="JAKKPZ010000156">
    <property type="protein sequence ID" value="KAI1700100.1"/>
    <property type="molecule type" value="Genomic_DNA"/>
</dbReference>
<comment type="caution">
    <text evidence="2">The sequence shown here is derived from an EMBL/GenBank/DDBJ whole genome shotgun (WGS) entry which is preliminary data.</text>
</comment>
<dbReference type="AlphaFoldDB" id="A0AAD4QZL8"/>
<evidence type="ECO:0000313" key="3">
    <source>
        <dbReference type="Proteomes" id="UP001201812"/>
    </source>
</evidence>
<keyword evidence="3" id="KW-1185">Reference proteome</keyword>
<name>A0AAD4QZL8_9BILA</name>
<gene>
    <name evidence="2" type="ORF">DdX_16911</name>
</gene>
<organism evidence="2 3">
    <name type="scientific">Ditylenchus destructor</name>
    <dbReference type="NCBI Taxonomy" id="166010"/>
    <lineage>
        <taxon>Eukaryota</taxon>
        <taxon>Metazoa</taxon>
        <taxon>Ecdysozoa</taxon>
        <taxon>Nematoda</taxon>
        <taxon>Chromadorea</taxon>
        <taxon>Rhabditida</taxon>
        <taxon>Tylenchina</taxon>
        <taxon>Tylenchomorpha</taxon>
        <taxon>Sphaerularioidea</taxon>
        <taxon>Anguinidae</taxon>
        <taxon>Anguininae</taxon>
        <taxon>Ditylenchus</taxon>
    </lineage>
</organism>
<dbReference type="Proteomes" id="UP001201812">
    <property type="component" value="Unassembled WGS sequence"/>
</dbReference>
<sequence length="185" mass="20680">MDASPQSSFTSSNSESGFFDCKSLSLSLNTNNNGTLNGNNNYYKGLFSLPSNSSIVNGNQECDSIAECEATDLTPTATSSRSLSRLPKSNTFDQAPGDNKEWSRRPRLQNLRNTSQPLWMSNDELNLHSKDQKAVLSTPPPWWSSLESEEEASFYRWDQLDVVGKKGAGVKRKRSFLRQILFGDR</sequence>
<evidence type="ECO:0000313" key="2">
    <source>
        <dbReference type="EMBL" id="KAI1700100.1"/>
    </source>
</evidence>